<feature type="coiled-coil region" evidence="2">
    <location>
        <begin position="396"/>
        <end position="423"/>
    </location>
</feature>
<feature type="repeat" description="TPR" evidence="1">
    <location>
        <begin position="85"/>
        <end position="118"/>
    </location>
</feature>
<dbReference type="SMART" id="SM00028">
    <property type="entry name" value="TPR"/>
    <property type="match status" value="2"/>
</dbReference>
<dbReference type="PROSITE" id="PS50005">
    <property type="entry name" value="TPR"/>
    <property type="match status" value="1"/>
</dbReference>
<reference evidence="3" key="1">
    <citation type="submission" date="2020-04" db="EMBL/GenBank/DDBJ databases">
        <authorList>
            <person name="Chiriac C."/>
            <person name="Salcher M."/>
            <person name="Ghai R."/>
            <person name="Kavagutti S V."/>
        </authorList>
    </citation>
    <scope>NUCLEOTIDE SEQUENCE</scope>
</reference>
<proteinExistence type="predicted"/>
<dbReference type="SUPFAM" id="SSF53756">
    <property type="entry name" value="UDP-Glycosyltransferase/glycogen phosphorylase"/>
    <property type="match status" value="1"/>
</dbReference>
<dbReference type="SUPFAM" id="SSF48452">
    <property type="entry name" value="TPR-like"/>
    <property type="match status" value="1"/>
</dbReference>
<sequence length="427" mass="48901">MPAPIIKVDHFGDYNKGTKYLNKNEFVKAIQFLKREANKNEFKECLLNLGNAYKAVGDWERARVCYEKAASRDIPSANGSFRDYDLAISNLGLWYYAHGDDVKAIELYRQALEMNPHLADAVWNYASAILRQWCSGIVTDLVSAWKMYEFRFWRGAPVPIDKSVELWDGFTRVPCIVVLAEQGMGDKIMWGRWIKQLSAYTDRIVVQTPKELEMIFSDWETTQAPANTIPGAVGIPICSLGQRFLEVPPGDWLRGKFRGTHEFDLWNLNVGIEWAGSITHANNRNRSITPERFVKLAKDTGVNLYSFRESGPRGINYLNSNTDWNKTIDYLLSLDLLITVDTSIAHMAGSLGVEVWLLQPSIETDFRWGNDSMGEKNIWYDSVKIIRNPNNWDKVFEVVRKKLEAKKEELVQLRVDQGRLELEGCDA</sequence>
<evidence type="ECO:0000256" key="2">
    <source>
        <dbReference type="SAM" id="Coils"/>
    </source>
</evidence>
<dbReference type="Gene3D" id="1.25.40.10">
    <property type="entry name" value="Tetratricopeptide repeat domain"/>
    <property type="match status" value="1"/>
</dbReference>
<gene>
    <name evidence="3" type="ORF">UFOVP273_132</name>
</gene>
<dbReference type="Pfam" id="PF13424">
    <property type="entry name" value="TPR_12"/>
    <property type="match status" value="1"/>
</dbReference>
<dbReference type="EMBL" id="LR796284">
    <property type="protein sequence ID" value="CAB4134513.1"/>
    <property type="molecule type" value="Genomic_DNA"/>
</dbReference>
<keyword evidence="2" id="KW-0175">Coiled coil</keyword>
<dbReference type="Gene3D" id="3.40.50.2000">
    <property type="entry name" value="Glycogen Phosphorylase B"/>
    <property type="match status" value="1"/>
</dbReference>
<organism evidence="3">
    <name type="scientific">uncultured Caudovirales phage</name>
    <dbReference type="NCBI Taxonomy" id="2100421"/>
    <lineage>
        <taxon>Viruses</taxon>
        <taxon>Duplodnaviria</taxon>
        <taxon>Heunggongvirae</taxon>
        <taxon>Uroviricota</taxon>
        <taxon>Caudoviricetes</taxon>
        <taxon>Peduoviridae</taxon>
        <taxon>Maltschvirus</taxon>
        <taxon>Maltschvirus maltsch</taxon>
    </lineage>
</organism>
<name>A0A6J5LMD6_9CAUD</name>
<accession>A0A6J5LMD6</accession>
<evidence type="ECO:0000256" key="1">
    <source>
        <dbReference type="PROSITE-ProRule" id="PRU00339"/>
    </source>
</evidence>
<evidence type="ECO:0000313" key="3">
    <source>
        <dbReference type="EMBL" id="CAB4134513.1"/>
    </source>
</evidence>
<protein>
    <submittedName>
        <fullName evidence="3">Tetratricopeptide repeat</fullName>
    </submittedName>
</protein>
<dbReference type="InterPro" id="IPR011990">
    <property type="entry name" value="TPR-like_helical_dom_sf"/>
</dbReference>
<dbReference type="InterPro" id="IPR019734">
    <property type="entry name" value="TPR_rpt"/>
</dbReference>
<keyword evidence="1" id="KW-0802">TPR repeat</keyword>